<evidence type="ECO:0000313" key="5">
    <source>
        <dbReference type="Proteomes" id="UP000631312"/>
    </source>
</evidence>
<dbReference type="Proteomes" id="UP000590511">
    <property type="component" value="Unassembled WGS sequence"/>
</dbReference>
<feature type="region of interest" description="Disordered" evidence="1">
    <location>
        <begin position="1"/>
        <end position="24"/>
    </location>
</feature>
<organism evidence="3 4">
    <name type="scientific">Actinoplanes lobatus</name>
    <dbReference type="NCBI Taxonomy" id="113568"/>
    <lineage>
        <taxon>Bacteria</taxon>
        <taxon>Bacillati</taxon>
        <taxon>Actinomycetota</taxon>
        <taxon>Actinomycetes</taxon>
        <taxon>Micromonosporales</taxon>
        <taxon>Micromonosporaceae</taxon>
        <taxon>Actinoplanes</taxon>
    </lineage>
</organism>
<reference evidence="2 5" key="2">
    <citation type="submission" date="2021-01" db="EMBL/GenBank/DDBJ databases">
        <title>Whole genome shotgun sequence of Actinoplanes lobatus NBRC 12513.</title>
        <authorList>
            <person name="Komaki H."/>
            <person name="Tamura T."/>
        </authorList>
    </citation>
    <scope>NUCLEOTIDE SEQUENCE [LARGE SCALE GENOMIC DNA]</scope>
    <source>
        <strain evidence="2 5">NBRC 12513</strain>
    </source>
</reference>
<dbReference type="RefSeq" id="WP_188124599.1">
    <property type="nucleotide sequence ID" value="NZ_BOMP01000034.1"/>
</dbReference>
<sequence length="126" mass="13479">MDPQHSTGRTHRPRPVTPGQQAGFPLVRVEPTTDTIHPFRLLVGDHDTTEIPMTAAAMRSLHHALTAVLATTPAEPEDFVTEWARAHGATVIDTTPQPGGPEQATPAHAPVVALTPPKTRPRPMAA</sequence>
<dbReference type="AlphaFoldDB" id="A0A7W7MJU3"/>
<evidence type="ECO:0000313" key="2">
    <source>
        <dbReference type="EMBL" id="GIE39433.1"/>
    </source>
</evidence>
<protein>
    <submittedName>
        <fullName evidence="3">Uncharacterized protein</fullName>
    </submittedName>
</protein>
<gene>
    <name evidence="2" type="ORF">Alo02nite_23310</name>
    <name evidence="3" type="ORF">BJ964_006984</name>
</gene>
<accession>A0A7W7MJU3</accession>
<feature type="region of interest" description="Disordered" evidence="1">
    <location>
        <begin position="91"/>
        <end position="126"/>
    </location>
</feature>
<name>A0A7W7MJU3_9ACTN</name>
<evidence type="ECO:0000256" key="1">
    <source>
        <dbReference type="SAM" id="MobiDB-lite"/>
    </source>
</evidence>
<dbReference type="EMBL" id="BOMP01000034">
    <property type="protein sequence ID" value="GIE39433.1"/>
    <property type="molecule type" value="Genomic_DNA"/>
</dbReference>
<proteinExistence type="predicted"/>
<dbReference type="Proteomes" id="UP000631312">
    <property type="component" value="Unassembled WGS sequence"/>
</dbReference>
<keyword evidence="5" id="KW-1185">Reference proteome</keyword>
<dbReference type="EMBL" id="JACHNC010000001">
    <property type="protein sequence ID" value="MBB4752823.1"/>
    <property type="molecule type" value="Genomic_DNA"/>
</dbReference>
<evidence type="ECO:0000313" key="4">
    <source>
        <dbReference type="Proteomes" id="UP000590511"/>
    </source>
</evidence>
<comment type="caution">
    <text evidence="3">The sequence shown here is derived from an EMBL/GenBank/DDBJ whole genome shotgun (WGS) entry which is preliminary data.</text>
</comment>
<reference evidence="3 4" key="1">
    <citation type="submission" date="2020-08" db="EMBL/GenBank/DDBJ databases">
        <title>Sequencing the genomes of 1000 actinobacteria strains.</title>
        <authorList>
            <person name="Klenk H.-P."/>
        </authorList>
    </citation>
    <scope>NUCLEOTIDE SEQUENCE [LARGE SCALE GENOMIC DNA]</scope>
    <source>
        <strain evidence="3 4">DSM 43150</strain>
    </source>
</reference>
<evidence type="ECO:0000313" key="3">
    <source>
        <dbReference type="EMBL" id="MBB4752823.1"/>
    </source>
</evidence>